<dbReference type="OrthoDB" id="2152029at2759"/>
<sequence>MSDINRPARPYVSIQHQPWKAIYMTKTLISVLFFQLPFYAITQLLFRSARPHPDFTFAQAMVVRIVRFMGLFRRADWYSDRWTVEKLSKYTNAKSESLGRLLAKAVWVPKLDGALQGEAGQLEKRAGTRSVRTHGWWFAIPSSLDSHGNAAQWRELFDEEDVEKAAVARIKAAKGEQVLLYFHGGGYLERSAGPKSQTTAVPRQLLKKIEEHLAQGYEGDAKLLPRKAFSLEYRLSDKTSFSGILADAVSSWRYLVEDCEYEPENIYVGGDSAGGHLSLALTRYIRDVRPFGKSGMPRGLMLYSPWVDASLSYGTKPNASHHLNAPYDILSLMGLATASSELLRGVAAGDEKSLYISSLHLGRESPVHDYKGFPPLIVMGGSLEKFIDEIRDLAKAYKKDVQADQTLVHSFEDKKASHDPYNIPICYAEVQKVGMDRNLKWLLKLNT</sequence>
<protein>
    <submittedName>
        <fullName evidence="4">Alpha/beta-hydrolase</fullName>
    </submittedName>
</protein>
<feature type="transmembrane region" description="Helical" evidence="2">
    <location>
        <begin position="21"/>
        <end position="41"/>
    </location>
</feature>
<evidence type="ECO:0000256" key="2">
    <source>
        <dbReference type="SAM" id="Phobius"/>
    </source>
</evidence>
<dbReference type="InterPro" id="IPR013094">
    <property type="entry name" value="AB_hydrolase_3"/>
</dbReference>
<evidence type="ECO:0000259" key="3">
    <source>
        <dbReference type="Pfam" id="PF07859"/>
    </source>
</evidence>
<dbReference type="InterPro" id="IPR029058">
    <property type="entry name" value="AB_hydrolase_fold"/>
</dbReference>
<dbReference type="InParanoid" id="A0A316VU72"/>
<keyword evidence="1 4" id="KW-0378">Hydrolase</keyword>
<dbReference type="Gene3D" id="3.40.50.1820">
    <property type="entry name" value="alpha/beta hydrolase"/>
    <property type="match status" value="1"/>
</dbReference>
<reference evidence="4 5" key="1">
    <citation type="journal article" date="2018" name="Mol. Biol. Evol.">
        <title>Broad Genomic Sampling Reveals a Smut Pathogenic Ancestry of the Fungal Clade Ustilaginomycotina.</title>
        <authorList>
            <person name="Kijpornyongpan T."/>
            <person name="Mondo S.J."/>
            <person name="Barry K."/>
            <person name="Sandor L."/>
            <person name="Lee J."/>
            <person name="Lipzen A."/>
            <person name="Pangilinan J."/>
            <person name="LaButti K."/>
            <person name="Hainaut M."/>
            <person name="Henrissat B."/>
            <person name="Grigoriev I.V."/>
            <person name="Spatafora J.W."/>
            <person name="Aime M.C."/>
        </authorList>
    </citation>
    <scope>NUCLEOTIDE SEQUENCE [LARGE SCALE GENOMIC DNA]</scope>
    <source>
        <strain evidence="4 5">MCA 4658</strain>
    </source>
</reference>
<dbReference type="STRING" id="1522189.A0A316VU72"/>
<keyword evidence="2" id="KW-1133">Transmembrane helix</keyword>
<dbReference type="SUPFAM" id="SSF53474">
    <property type="entry name" value="alpha/beta-Hydrolases"/>
    <property type="match status" value="1"/>
</dbReference>
<proteinExistence type="predicted"/>
<evidence type="ECO:0000313" key="5">
    <source>
        <dbReference type="Proteomes" id="UP000245783"/>
    </source>
</evidence>
<feature type="domain" description="Alpha/beta hydrolase fold-3" evidence="3">
    <location>
        <begin position="179"/>
        <end position="400"/>
    </location>
</feature>
<dbReference type="GO" id="GO:0016787">
    <property type="term" value="F:hydrolase activity"/>
    <property type="evidence" value="ECO:0007669"/>
    <property type="project" value="UniProtKB-KW"/>
</dbReference>
<name>A0A316VU72_9BASI</name>
<keyword evidence="2" id="KW-0812">Transmembrane</keyword>
<dbReference type="AlphaFoldDB" id="A0A316VU72"/>
<dbReference type="GeneID" id="37032734"/>
<dbReference type="Proteomes" id="UP000245783">
    <property type="component" value="Unassembled WGS sequence"/>
</dbReference>
<dbReference type="RefSeq" id="XP_025368140.1">
    <property type="nucleotide sequence ID" value="XM_025510864.1"/>
</dbReference>
<keyword evidence="2" id="KW-0472">Membrane</keyword>
<gene>
    <name evidence="4" type="ORF">IE81DRAFT_198917</name>
</gene>
<evidence type="ECO:0000256" key="1">
    <source>
        <dbReference type="ARBA" id="ARBA00022801"/>
    </source>
</evidence>
<dbReference type="InterPro" id="IPR050300">
    <property type="entry name" value="GDXG_lipolytic_enzyme"/>
</dbReference>
<keyword evidence="5" id="KW-1185">Reference proteome</keyword>
<evidence type="ECO:0000313" key="4">
    <source>
        <dbReference type="EMBL" id="PWN40980.1"/>
    </source>
</evidence>
<dbReference type="EMBL" id="KZ819402">
    <property type="protein sequence ID" value="PWN40980.1"/>
    <property type="molecule type" value="Genomic_DNA"/>
</dbReference>
<dbReference type="PANTHER" id="PTHR48081:SF8">
    <property type="entry name" value="ALPHA_BETA HYDROLASE FOLD-3 DOMAIN-CONTAINING PROTEIN-RELATED"/>
    <property type="match status" value="1"/>
</dbReference>
<organism evidence="4 5">
    <name type="scientific">Ceraceosorus guamensis</name>
    <dbReference type="NCBI Taxonomy" id="1522189"/>
    <lineage>
        <taxon>Eukaryota</taxon>
        <taxon>Fungi</taxon>
        <taxon>Dikarya</taxon>
        <taxon>Basidiomycota</taxon>
        <taxon>Ustilaginomycotina</taxon>
        <taxon>Exobasidiomycetes</taxon>
        <taxon>Ceraceosorales</taxon>
        <taxon>Ceraceosoraceae</taxon>
        <taxon>Ceraceosorus</taxon>
    </lineage>
</organism>
<dbReference type="Pfam" id="PF07859">
    <property type="entry name" value="Abhydrolase_3"/>
    <property type="match status" value="1"/>
</dbReference>
<dbReference type="PANTHER" id="PTHR48081">
    <property type="entry name" value="AB HYDROLASE SUPERFAMILY PROTEIN C4A8.06C"/>
    <property type="match status" value="1"/>
</dbReference>
<accession>A0A316VU72</accession>